<dbReference type="GO" id="GO:0016787">
    <property type="term" value="F:hydrolase activity"/>
    <property type="evidence" value="ECO:0007669"/>
    <property type="project" value="UniProtKB-KW"/>
</dbReference>
<dbReference type="Gene3D" id="3.40.710.10">
    <property type="entry name" value="DD-peptidase/beta-lactamase superfamily"/>
    <property type="match status" value="1"/>
</dbReference>
<reference evidence="4 5" key="1">
    <citation type="journal article" date="2024" name="Front. Microbiol.">
        <title>Pangenomic and biochemical analyses of Helcococcus ovis reveal widespread tetracycline resistance and a novel bacterial species, Helcococcus bovis.</title>
        <authorList>
            <person name="Cunha F."/>
            <person name="Zhai Y."/>
            <person name="Casaro S."/>
            <person name="Jones K.L."/>
            <person name="Hernandez M."/>
            <person name="Bisinotto R.S."/>
            <person name="Kariyawasam S."/>
            <person name="Brown M.B."/>
            <person name="Phillips A."/>
            <person name="Jeong K.C."/>
            <person name="Galvao K.N."/>
        </authorList>
    </citation>
    <scope>NUCLEOTIDE SEQUENCE [LARGE SCALE GENOMIC DNA]</scope>
    <source>
        <strain evidence="4 5">KG197</strain>
    </source>
</reference>
<keyword evidence="2" id="KW-0812">Transmembrane</keyword>
<feature type="compositionally biased region" description="Basic residues" evidence="1">
    <location>
        <begin position="8"/>
        <end position="20"/>
    </location>
</feature>
<keyword evidence="4" id="KW-0378">Hydrolase</keyword>
<evidence type="ECO:0000313" key="4">
    <source>
        <dbReference type="EMBL" id="MFM1525691.1"/>
    </source>
</evidence>
<proteinExistence type="predicted"/>
<keyword evidence="2" id="KW-0472">Membrane</keyword>
<sequence>MLNEERTSRRRRRQNKSRTNRKKQKNLLYIFLILFGFVIIYLLFFYKKSNNNKFSFASSNIYNEKLKNYNRNIYYKKYNSKDGKYALNEEYRFLIENKVKNNYESYIYEKLKEYLDKNNIIEENLSLYIKKGNTDLLKLNDEIKYDNIEILPLMKLIVVRNAIDNKIIKVEDNMILDRSDLVGGSKIYNESSIGTNIKLDRIINEAYINNDNAAKNILDRYLAYRGIRIKEYLGDYFNEHDFIHFSVKDISKVLELYDNKSNTLSSVFEHYLREKNDLYLKSIFSTFGNKNMLKKDTKSYDYGLVNSNNKYYYAIYFENIDDKHINNIGDLINRTIEEVENSRSIQTR</sequence>
<feature type="region of interest" description="Disordered" evidence="1">
    <location>
        <begin position="1"/>
        <end position="20"/>
    </location>
</feature>
<name>A0ABW9F8B8_9FIRM</name>
<dbReference type="EMBL" id="JBFNFH010000029">
    <property type="protein sequence ID" value="MFM1525691.1"/>
    <property type="molecule type" value="Genomic_DNA"/>
</dbReference>
<feature type="transmembrane region" description="Helical" evidence="2">
    <location>
        <begin position="26"/>
        <end position="46"/>
    </location>
</feature>
<dbReference type="InterPro" id="IPR045155">
    <property type="entry name" value="Beta-lactam_cat"/>
</dbReference>
<keyword evidence="5" id="KW-1185">Reference proteome</keyword>
<feature type="domain" description="Beta-lactamase class A catalytic" evidence="3">
    <location>
        <begin position="153"/>
        <end position="223"/>
    </location>
</feature>
<accession>A0ABW9F8B8</accession>
<organism evidence="4 5">
    <name type="scientific">Helcococcus bovis</name>
    <dbReference type="NCBI Taxonomy" id="3153252"/>
    <lineage>
        <taxon>Bacteria</taxon>
        <taxon>Bacillati</taxon>
        <taxon>Bacillota</taxon>
        <taxon>Tissierellia</taxon>
        <taxon>Tissierellales</taxon>
        <taxon>Peptoniphilaceae</taxon>
        <taxon>Helcococcus</taxon>
    </lineage>
</organism>
<gene>
    <name evidence="4" type="ORF">ABGF40_08485</name>
</gene>
<comment type="caution">
    <text evidence="4">The sequence shown here is derived from an EMBL/GenBank/DDBJ whole genome shotgun (WGS) entry which is preliminary data.</text>
</comment>
<dbReference type="Proteomes" id="UP001629536">
    <property type="component" value="Unassembled WGS sequence"/>
</dbReference>
<evidence type="ECO:0000313" key="5">
    <source>
        <dbReference type="Proteomes" id="UP001629536"/>
    </source>
</evidence>
<dbReference type="InterPro" id="IPR012338">
    <property type="entry name" value="Beta-lactam/transpept-like"/>
</dbReference>
<evidence type="ECO:0000259" key="3">
    <source>
        <dbReference type="Pfam" id="PF13354"/>
    </source>
</evidence>
<evidence type="ECO:0000256" key="2">
    <source>
        <dbReference type="SAM" id="Phobius"/>
    </source>
</evidence>
<protein>
    <submittedName>
        <fullName evidence="4">Serine hydrolase</fullName>
    </submittedName>
</protein>
<evidence type="ECO:0000256" key="1">
    <source>
        <dbReference type="SAM" id="MobiDB-lite"/>
    </source>
</evidence>
<dbReference type="Pfam" id="PF13354">
    <property type="entry name" value="Beta-lactamase2"/>
    <property type="match status" value="1"/>
</dbReference>
<keyword evidence="2" id="KW-1133">Transmembrane helix</keyword>
<dbReference type="RefSeq" id="WP_408127056.1">
    <property type="nucleotide sequence ID" value="NZ_JBFNFH010000029.1"/>
</dbReference>